<evidence type="ECO:0000256" key="4">
    <source>
        <dbReference type="PIRNR" id="PIRNR006181"/>
    </source>
</evidence>
<proteinExistence type="inferred from homology"/>
<dbReference type="GO" id="GO:0006412">
    <property type="term" value="P:translation"/>
    <property type="evidence" value="ECO:0007669"/>
    <property type="project" value="UniProtKB-KW"/>
</dbReference>
<reference evidence="6 7" key="1">
    <citation type="submission" date="2019-02" db="EMBL/GenBank/DDBJ databases">
        <title>Arcanobacterium bovis sp. nov., isolated from the milk of a cow with mastitis.</title>
        <authorList>
            <person name="Sammra O."/>
            <person name="Foster G."/>
            <person name="Hassan A."/>
            <person name="Alssahen M."/>
            <person name="Laemmler C."/>
            <person name="Borowiak M."/>
            <person name="Malorny B."/>
            <person name="Abdulmawjood A."/>
        </authorList>
    </citation>
    <scope>NUCLEOTIDE SEQUENCE [LARGE SCALE GENOMIC DNA]</scope>
    <source>
        <strain evidence="6 7">C605018/01/1</strain>
    </source>
</reference>
<dbReference type="OrthoDB" id="9809296at2"/>
<evidence type="ECO:0000256" key="2">
    <source>
        <dbReference type="ARBA" id="ARBA00022917"/>
    </source>
</evidence>
<dbReference type="CDD" id="cd00002">
    <property type="entry name" value="YbaK_deacylase"/>
    <property type="match status" value="1"/>
</dbReference>
<gene>
    <name evidence="6" type="primary">ybaK</name>
    <name evidence="6" type="ORF">EZJ44_05530</name>
</gene>
<protein>
    <recommendedName>
        <fullName evidence="4">Cys-tRNA(Pro)/Cys-tRNA(Cys) deacylase</fullName>
        <ecNumber evidence="4">4.2.-.-</ecNumber>
    </recommendedName>
</protein>
<dbReference type="PANTHER" id="PTHR30411">
    <property type="entry name" value="CYTOPLASMIC PROTEIN"/>
    <property type="match status" value="1"/>
</dbReference>
<dbReference type="PIRSF" id="PIRSF006181">
    <property type="entry name" value="EbsC_YbaK"/>
    <property type="match status" value="1"/>
</dbReference>
<dbReference type="NCBIfam" id="TIGR00011">
    <property type="entry name" value="YbaK_EbsC"/>
    <property type="match status" value="1"/>
</dbReference>
<dbReference type="InterPro" id="IPR004369">
    <property type="entry name" value="Prolyl-tRNA_editing_YbaK/EbsC"/>
</dbReference>
<organism evidence="6 7">
    <name type="scientific">Arcanobacterium bovis</name>
    <dbReference type="NCBI Taxonomy" id="2529275"/>
    <lineage>
        <taxon>Bacteria</taxon>
        <taxon>Bacillati</taxon>
        <taxon>Actinomycetota</taxon>
        <taxon>Actinomycetes</taxon>
        <taxon>Actinomycetales</taxon>
        <taxon>Actinomycetaceae</taxon>
        <taxon>Arcanobacterium</taxon>
    </lineage>
</organism>
<dbReference type="Proteomes" id="UP000293036">
    <property type="component" value="Unassembled WGS sequence"/>
</dbReference>
<name>A0A4Q9UZN1_9ACTO</name>
<evidence type="ECO:0000313" key="6">
    <source>
        <dbReference type="EMBL" id="TBW21412.1"/>
    </source>
</evidence>
<dbReference type="Gene3D" id="3.90.960.10">
    <property type="entry name" value="YbaK/aminoacyl-tRNA synthetase-associated domain"/>
    <property type="match status" value="1"/>
</dbReference>
<feature type="domain" description="YbaK/aminoacyl-tRNA synthetase-associated" evidence="5">
    <location>
        <begin position="54"/>
        <end position="164"/>
    </location>
</feature>
<dbReference type="AlphaFoldDB" id="A0A4Q9UZN1"/>
<evidence type="ECO:0000256" key="1">
    <source>
        <dbReference type="ARBA" id="ARBA00009798"/>
    </source>
</evidence>
<dbReference type="GO" id="GO:0002161">
    <property type="term" value="F:aminoacyl-tRNA deacylase activity"/>
    <property type="evidence" value="ECO:0007669"/>
    <property type="project" value="InterPro"/>
</dbReference>
<comment type="similarity">
    <text evidence="1 4">Belongs to the prolyl-tRNA editing family. YbaK/EbsC subfamily.</text>
</comment>
<dbReference type="InterPro" id="IPR007214">
    <property type="entry name" value="YbaK/aa-tRNA-synth-assoc-dom"/>
</dbReference>
<comment type="caution">
    <text evidence="6">The sequence shown here is derived from an EMBL/GenBank/DDBJ whole genome shotgun (WGS) entry which is preliminary data.</text>
</comment>
<accession>A0A4Q9UZN1</accession>
<dbReference type="EMBL" id="SJDT01000004">
    <property type="protein sequence ID" value="TBW21412.1"/>
    <property type="molecule type" value="Genomic_DNA"/>
</dbReference>
<dbReference type="Pfam" id="PF04073">
    <property type="entry name" value="tRNA_edit"/>
    <property type="match status" value="1"/>
</dbReference>
<dbReference type="EC" id="4.2.-.-" evidence="4"/>
<keyword evidence="7" id="KW-1185">Reference proteome</keyword>
<dbReference type="GO" id="GO:0016829">
    <property type="term" value="F:lyase activity"/>
    <property type="evidence" value="ECO:0007669"/>
    <property type="project" value="UniProtKB-KW"/>
</dbReference>
<dbReference type="SUPFAM" id="SSF55826">
    <property type="entry name" value="YbaK/ProRS associated domain"/>
    <property type="match status" value="1"/>
</dbReference>
<evidence type="ECO:0000256" key="3">
    <source>
        <dbReference type="ARBA" id="ARBA00023239"/>
    </source>
</evidence>
<keyword evidence="3 4" id="KW-0456">Lyase</keyword>
<sequence length="187" mass="20075">MRSVRETKERWRHVAKKSSPVGTPALRVLNSAGVEYELFEYEHSATMEHGYALDTSAVLGIEPALIFKTLLTECDARPVVAVMPASSQLSLKALAKAAGAKNAAMMNPAQAEKITGYVTGGISPLGQRKLYPTFIDESALTHERILVSGGKRNLSVALRAQDLALLTNAQFFAIAADTSSNTKNSAQ</sequence>
<keyword evidence="2 4" id="KW-0648">Protein biosynthesis</keyword>
<dbReference type="InterPro" id="IPR036754">
    <property type="entry name" value="YbaK/aa-tRNA-synt-asso_dom_sf"/>
</dbReference>
<evidence type="ECO:0000259" key="5">
    <source>
        <dbReference type="Pfam" id="PF04073"/>
    </source>
</evidence>
<evidence type="ECO:0000313" key="7">
    <source>
        <dbReference type="Proteomes" id="UP000293036"/>
    </source>
</evidence>
<dbReference type="PANTHER" id="PTHR30411:SF0">
    <property type="entry name" value="CYS-TRNA(PRO)_CYS-TRNA(CYS) DEACYLASE YBAK"/>
    <property type="match status" value="1"/>
</dbReference>